<proteinExistence type="predicted"/>
<organism evidence="3 4">
    <name type="scientific">Sitophilus oryzae</name>
    <name type="common">Rice weevil</name>
    <name type="synonym">Curculio oryzae</name>
    <dbReference type="NCBI Taxonomy" id="7048"/>
    <lineage>
        <taxon>Eukaryota</taxon>
        <taxon>Metazoa</taxon>
        <taxon>Ecdysozoa</taxon>
        <taxon>Arthropoda</taxon>
        <taxon>Hexapoda</taxon>
        <taxon>Insecta</taxon>
        <taxon>Pterygota</taxon>
        <taxon>Neoptera</taxon>
        <taxon>Endopterygota</taxon>
        <taxon>Coleoptera</taxon>
        <taxon>Polyphaga</taxon>
        <taxon>Cucujiformia</taxon>
        <taxon>Curculionidae</taxon>
        <taxon>Dryophthorinae</taxon>
        <taxon>Sitophilus</taxon>
    </lineage>
</organism>
<dbReference type="RefSeq" id="XP_030766133.1">
    <property type="nucleotide sequence ID" value="XM_030910273.1"/>
</dbReference>
<dbReference type="Proteomes" id="UP000504635">
    <property type="component" value="Unplaced"/>
</dbReference>
<dbReference type="PROSITE" id="PS51837">
    <property type="entry name" value="LITAF"/>
    <property type="match status" value="1"/>
</dbReference>
<name>A0A6J2YQ10_SITOR</name>
<dbReference type="OrthoDB" id="7765058at2759"/>
<dbReference type="InterPro" id="IPR006629">
    <property type="entry name" value="LITAF"/>
</dbReference>
<accession>A0A6J2YQ10</accession>
<sequence>MGHFSHENICSCCTSSKNLPSCPRTKLPCACSSYEEKIKAKPKCVYKTTVETWKPGPLRVTCPRCKYVDRPCVRQKRNRVAYSPIGALCLLVCWPVCFLPFLMSEGSQIQLFCKRCGAFLGEYDRKTGQMRCPCPADPHYNLSSVPSIC</sequence>
<evidence type="ECO:0000313" key="3">
    <source>
        <dbReference type="Proteomes" id="UP000504635"/>
    </source>
</evidence>
<keyword evidence="1" id="KW-0812">Transmembrane</keyword>
<evidence type="ECO:0000256" key="1">
    <source>
        <dbReference type="SAM" id="Phobius"/>
    </source>
</evidence>
<dbReference type="InParanoid" id="A0A6J2YQ10"/>
<protein>
    <submittedName>
        <fullName evidence="4">Lipopolysaccharide-induced tumor necrosis factor-alpha factor-like</fullName>
    </submittedName>
</protein>
<gene>
    <name evidence="4" type="primary">LOC115890122</name>
</gene>
<dbReference type="Pfam" id="PF10601">
    <property type="entry name" value="zf-LITAF-like"/>
    <property type="match status" value="1"/>
</dbReference>
<evidence type="ECO:0000313" key="4">
    <source>
        <dbReference type="RefSeq" id="XP_030766133.1"/>
    </source>
</evidence>
<feature type="transmembrane region" description="Helical" evidence="1">
    <location>
        <begin position="80"/>
        <end position="103"/>
    </location>
</feature>
<feature type="domain" description="LITAF" evidence="2">
    <location>
        <begin position="42"/>
        <end position="125"/>
    </location>
</feature>
<dbReference type="KEGG" id="soy:115890122"/>
<reference evidence="4" key="1">
    <citation type="submission" date="2025-08" db="UniProtKB">
        <authorList>
            <consortium name="RefSeq"/>
        </authorList>
    </citation>
    <scope>IDENTIFICATION</scope>
    <source>
        <tissue evidence="4">Gonads</tissue>
    </source>
</reference>
<keyword evidence="1" id="KW-1133">Transmembrane helix</keyword>
<keyword evidence="1" id="KW-0472">Membrane</keyword>
<dbReference type="SMART" id="SM00714">
    <property type="entry name" value="LITAF"/>
    <property type="match status" value="1"/>
</dbReference>
<evidence type="ECO:0000259" key="2">
    <source>
        <dbReference type="PROSITE" id="PS51837"/>
    </source>
</evidence>
<keyword evidence="3" id="KW-1185">Reference proteome</keyword>
<dbReference type="AlphaFoldDB" id="A0A6J2YQ10"/>
<dbReference type="GeneID" id="115890122"/>